<dbReference type="SUPFAM" id="SSF53474">
    <property type="entry name" value="alpha/beta-Hydrolases"/>
    <property type="match status" value="1"/>
</dbReference>
<accession>A0A9E7C1V9</accession>
<dbReference type="KEGG" id="sbae:DSM104329_03523"/>
<dbReference type="Proteomes" id="UP001162834">
    <property type="component" value="Chromosome"/>
</dbReference>
<reference evidence="2" key="1">
    <citation type="journal article" date="2022" name="Int. J. Syst. Evol. Microbiol.">
        <title>Pseudomonas aegrilactucae sp. nov. and Pseudomonas morbosilactucae sp. nov., pathogens causing bacterial rot of lettuce in Japan.</title>
        <authorList>
            <person name="Sawada H."/>
            <person name="Fujikawa T."/>
            <person name="Satou M."/>
        </authorList>
    </citation>
    <scope>NUCLEOTIDE SEQUENCE</scope>
    <source>
        <strain evidence="2">0166_1</strain>
    </source>
</reference>
<dbReference type="PANTHER" id="PTHR37017:SF11">
    <property type="entry name" value="ESTERASE_LIPASE_THIOESTERASE DOMAIN-CONTAINING PROTEIN"/>
    <property type="match status" value="1"/>
</dbReference>
<evidence type="ECO:0000313" key="2">
    <source>
        <dbReference type="EMBL" id="UGS37109.1"/>
    </source>
</evidence>
<dbReference type="EMBL" id="CP087164">
    <property type="protein sequence ID" value="UGS37109.1"/>
    <property type="molecule type" value="Genomic_DNA"/>
</dbReference>
<dbReference type="PANTHER" id="PTHR37017">
    <property type="entry name" value="AB HYDROLASE-1 DOMAIN-CONTAINING PROTEIN-RELATED"/>
    <property type="match status" value="1"/>
</dbReference>
<gene>
    <name evidence="2" type="ORF">DSM104329_03523</name>
</gene>
<name>A0A9E7C1V9_9ACTN</name>
<dbReference type="Gene3D" id="3.40.50.1820">
    <property type="entry name" value="alpha/beta hydrolase"/>
    <property type="match status" value="1"/>
</dbReference>
<evidence type="ECO:0000259" key="1">
    <source>
        <dbReference type="Pfam" id="PF12697"/>
    </source>
</evidence>
<dbReference type="Pfam" id="PF12697">
    <property type="entry name" value="Abhydrolase_6"/>
    <property type="match status" value="1"/>
</dbReference>
<feature type="domain" description="AB hydrolase-1" evidence="1">
    <location>
        <begin position="3"/>
        <end position="176"/>
    </location>
</feature>
<sequence length="182" mass="18983">MLDALGTDPGGDVVVAAHSAGGLTAPLVAAEAGARAVVLVSALLPQPGGRFVEQNAEEHVLLADYQAGVERDAEGRRVWTDAELARDHLYNGCAPEDAASAYARLRPQASTIFSEISPAAAWPPATATVVDVRATEDRIVSPQWARVAVPQRLGLDSIVLEGVGHSPMLSHPGRVTEILLAA</sequence>
<keyword evidence="3" id="KW-1185">Reference proteome</keyword>
<proteinExistence type="predicted"/>
<dbReference type="InterPro" id="IPR000073">
    <property type="entry name" value="AB_hydrolase_1"/>
</dbReference>
<protein>
    <recommendedName>
        <fullName evidence="1">AB hydrolase-1 domain-containing protein</fullName>
    </recommendedName>
</protein>
<dbReference type="InterPro" id="IPR029058">
    <property type="entry name" value="AB_hydrolase_fold"/>
</dbReference>
<dbReference type="InterPro" id="IPR052897">
    <property type="entry name" value="Sec-Metab_Biosynth_Hydrolase"/>
</dbReference>
<evidence type="ECO:0000313" key="3">
    <source>
        <dbReference type="Proteomes" id="UP001162834"/>
    </source>
</evidence>
<dbReference type="AlphaFoldDB" id="A0A9E7C1V9"/>
<organism evidence="2 3">
    <name type="scientific">Capillimicrobium parvum</name>
    <dbReference type="NCBI Taxonomy" id="2884022"/>
    <lineage>
        <taxon>Bacteria</taxon>
        <taxon>Bacillati</taxon>
        <taxon>Actinomycetota</taxon>
        <taxon>Thermoleophilia</taxon>
        <taxon>Solirubrobacterales</taxon>
        <taxon>Capillimicrobiaceae</taxon>
        <taxon>Capillimicrobium</taxon>
    </lineage>
</organism>
<dbReference type="GO" id="GO:0003824">
    <property type="term" value="F:catalytic activity"/>
    <property type="evidence" value="ECO:0007669"/>
    <property type="project" value="UniProtKB-ARBA"/>
</dbReference>